<dbReference type="SUPFAM" id="SSF109755">
    <property type="entry name" value="PhoU-like"/>
    <property type="match status" value="1"/>
</dbReference>
<keyword evidence="5" id="KW-0963">Cytoplasm</keyword>
<proteinExistence type="inferred from homology"/>
<sequence length="227" mass="24419">MYYEQLAALGGKLGDACGMTRDALRLATHGLLNVDLDMVDDVISGHGGIVAASSAAQKSAFSVLALHAPVAADLRTVVSSIQIAADIERMGGLAAHVAKIARRRFPEPAVPEQLNAHFAEMGADAAALAHGAAEALVSRDPSVAAEIRPQDEAINELHRHLLSSFREADARARRWWRRGWSDGIAAAVDVALLDRFYERFADHAVEIARRVVFQATGHCQPGERWAS</sequence>
<comment type="subcellular location">
    <subcellularLocation>
        <location evidence="1">Cytoplasm</location>
    </subcellularLocation>
</comment>
<keyword evidence="6" id="KW-0592">Phosphate transport</keyword>
<feature type="domain" description="PhoU" evidence="7">
    <location>
        <begin position="17"/>
        <end position="100"/>
    </location>
</feature>
<reference evidence="8 9" key="1">
    <citation type="journal article" date="2017" name="Int. J. Syst. Evol. Microbiol.">
        <title>Mycobacterium talmoniae sp. nov., a slowly growing mycobacterium isolated from human respiratory samples.</title>
        <authorList>
            <person name="Davidson R.M."/>
            <person name="DeGroote M.A."/>
            <person name="Marola J.L."/>
            <person name="Buss S."/>
            <person name="Jones V."/>
            <person name="McNeil M.R."/>
            <person name="Freifeld A.G."/>
            <person name="Elaine Epperson L."/>
            <person name="Hasan N.A."/>
            <person name="Jackson M."/>
            <person name="Iwen P.C."/>
            <person name="Salfinger M."/>
            <person name="Strong M."/>
        </authorList>
    </citation>
    <scope>NUCLEOTIDE SEQUENCE [LARGE SCALE GENOMIC DNA]</scope>
    <source>
        <strain evidence="8 9">ATCC BAA-2683</strain>
    </source>
</reference>
<dbReference type="InterPro" id="IPR026022">
    <property type="entry name" value="PhoU_dom"/>
</dbReference>
<dbReference type="GO" id="GO:0005737">
    <property type="term" value="C:cytoplasm"/>
    <property type="evidence" value="ECO:0007669"/>
    <property type="project" value="UniProtKB-SubCell"/>
</dbReference>
<evidence type="ECO:0000313" key="9">
    <source>
        <dbReference type="Proteomes" id="UP000238296"/>
    </source>
</evidence>
<dbReference type="FunFam" id="1.20.58.220:FF:000004">
    <property type="entry name" value="Phosphate-specific transport system accessory protein PhoU"/>
    <property type="match status" value="1"/>
</dbReference>
<dbReference type="InterPro" id="IPR028366">
    <property type="entry name" value="PhoU"/>
</dbReference>
<dbReference type="Gene3D" id="1.20.58.220">
    <property type="entry name" value="Phosphate transport system protein phou homolog 2, domain 2"/>
    <property type="match status" value="1"/>
</dbReference>
<dbReference type="Proteomes" id="UP000238296">
    <property type="component" value="Unassembled WGS sequence"/>
</dbReference>
<dbReference type="Pfam" id="PF01895">
    <property type="entry name" value="PhoU"/>
    <property type="match status" value="2"/>
</dbReference>
<accession>A0A2S8BJ20</accession>
<dbReference type="GO" id="GO:0030643">
    <property type="term" value="P:intracellular phosphate ion homeostasis"/>
    <property type="evidence" value="ECO:0007669"/>
    <property type="project" value="InterPro"/>
</dbReference>
<dbReference type="GO" id="GO:0006817">
    <property type="term" value="P:phosphate ion transport"/>
    <property type="evidence" value="ECO:0007669"/>
    <property type="project" value="UniProtKB-KW"/>
</dbReference>
<dbReference type="InterPro" id="IPR038078">
    <property type="entry name" value="PhoU-like_sf"/>
</dbReference>
<evidence type="ECO:0000256" key="5">
    <source>
        <dbReference type="ARBA" id="ARBA00022490"/>
    </source>
</evidence>
<keyword evidence="4" id="KW-0813">Transport</keyword>
<gene>
    <name evidence="8" type="primary">phoU2_2</name>
    <name evidence="8" type="ORF">C1Y40_03124</name>
</gene>
<dbReference type="PANTHER" id="PTHR42930:SF3">
    <property type="entry name" value="PHOSPHATE-SPECIFIC TRANSPORT SYSTEM ACCESSORY PROTEIN PHOU"/>
    <property type="match status" value="1"/>
</dbReference>
<dbReference type="EMBL" id="PPEA01000447">
    <property type="protein sequence ID" value="PQM46687.1"/>
    <property type="molecule type" value="Genomic_DNA"/>
</dbReference>
<feature type="domain" description="PhoU" evidence="7">
    <location>
        <begin position="119"/>
        <end position="211"/>
    </location>
</feature>
<dbReference type="GO" id="GO:0045936">
    <property type="term" value="P:negative regulation of phosphate metabolic process"/>
    <property type="evidence" value="ECO:0007669"/>
    <property type="project" value="InterPro"/>
</dbReference>
<evidence type="ECO:0000256" key="3">
    <source>
        <dbReference type="ARBA" id="ARBA00011738"/>
    </source>
</evidence>
<evidence type="ECO:0000313" key="8">
    <source>
        <dbReference type="EMBL" id="PQM46687.1"/>
    </source>
</evidence>
<protein>
    <submittedName>
        <fullName evidence="8">Phosphate-specific transport system accessory protein PhoU</fullName>
    </submittedName>
</protein>
<evidence type="ECO:0000259" key="7">
    <source>
        <dbReference type="Pfam" id="PF01895"/>
    </source>
</evidence>
<name>A0A2S8BJ20_9MYCO</name>
<comment type="caution">
    <text evidence="8">The sequence shown here is derived from an EMBL/GenBank/DDBJ whole genome shotgun (WGS) entry which is preliminary data.</text>
</comment>
<comment type="subunit">
    <text evidence="3">Homodimer.</text>
</comment>
<evidence type="ECO:0000256" key="6">
    <source>
        <dbReference type="ARBA" id="ARBA00022592"/>
    </source>
</evidence>
<evidence type="ECO:0000256" key="4">
    <source>
        <dbReference type="ARBA" id="ARBA00022448"/>
    </source>
</evidence>
<dbReference type="PANTHER" id="PTHR42930">
    <property type="entry name" value="PHOSPHATE-SPECIFIC TRANSPORT SYSTEM ACCESSORY PROTEIN PHOU"/>
    <property type="match status" value="1"/>
</dbReference>
<evidence type="ECO:0000256" key="1">
    <source>
        <dbReference type="ARBA" id="ARBA00004496"/>
    </source>
</evidence>
<organism evidence="8 9">
    <name type="scientific">Mycobacterium talmoniae</name>
    <dbReference type="NCBI Taxonomy" id="1858794"/>
    <lineage>
        <taxon>Bacteria</taxon>
        <taxon>Bacillati</taxon>
        <taxon>Actinomycetota</taxon>
        <taxon>Actinomycetes</taxon>
        <taxon>Mycobacteriales</taxon>
        <taxon>Mycobacteriaceae</taxon>
        <taxon>Mycobacterium</taxon>
    </lineage>
</organism>
<comment type="similarity">
    <text evidence="2">Belongs to the PhoU family.</text>
</comment>
<dbReference type="AlphaFoldDB" id="A0A2S8BJ20"/>
<evidence type="ECO:0000256" key="2">
    <source>
        <dbReference type="ARBA" id="ARBA00008107"/>
    </source>
</evidence>